<proteinExistence type="predicted"/>
<protein>
    <recommendedName>
        <fullName evidence="4">Helix-turn-helix domain-containing protein</fullName>
    </recommendedName>
</protein>
<evidence type="ECO:0000313" key="3">
    <source>
        <dbReference type="Proteomes" id="UP000189670"/>
    </source>
</evidence>
<gene>
    <name evidence="2" type="ORF">OMM_12088</name>
</gene>
<dbReference type="Proteomes" id="UP000189670">
    <property type="component" value="Unassembled WGS sequence"/>
</dbReference>
<reference evidence="3" key="1">
    <citation type="submission" date="2012-11" db="EMBL/GenBank/DDBJ databases">
        <authorList>
            <person name="Lucero-Rivera Y.E."/>
            <person name="Tovar-Ramirez D."/>
        </authorList>
    </citation>
    <scope>NUCLEOTIDE SEQUENCE [LARGE SCALE GENOMIC DNA]</scope>
    <source>
        <strain evidence="3">Araruama</strain>
    </source>
</reference>
<comment type="caution">
    <text evidence="2">The sequence shown here is derived from an EMBL/GenBank/DDBJ whole genome shotgun (WGS) entry which is preliminary data.</text>
</comment>
<sequence>MIEGEWTQKGGTLSDKSATKEFGISKEEIFQAIRDGNLQYRENHIHGNPYFRLLRREVESFVTEKYGKEYLEQQSLNNELSHVNSKLRSLKRETNKYEKRKVQLMEIINTKSKT</sequence>
<evidence type="ECO:0008006" key="4">
    <source>
        <dbReference type="Google" id="ProtNLM"/>
    </source>
</evidence>
<name>A0A1V1NWQ5_9BACT</name>
<accession>A0A1V1NWQ5</accession>
<keyword evidence="1" id="KW-0175">Coiled coil</keyword>
<evidence type="ECO:0000313" key="2">
    <source>
        <dbReference type="EMBL" id="ETR66993.1"/>
    </source>
</evidence>
<evidence type="ECO:0000256" key="1">
    <source>
        <dbReference type="SAM" id="Coils"/>
    </source>
</evidence>
<organism evidence="2 3">
    <name type="scientific">Candidatus Magnetoglobus multicellularis str. Araruama</name>
    <dbReference type="NCBI Taxonomy" id="890399"/>
    <lineage>
        <taxon>Bacteria</taxon>
        <taxon>Pseudomonadati</taxon>
        <taxon>Thermodesulfobacteriota</taxon>
        <taxon>Desulfobacteria</taxon>
        <taxon>Desulfobacterales</taxon>
        <taxon>Desulfobacteraceae</taxon>
        <taxon>Candidatus Magnetoglobus</taxon>
    </lineage>
</organism>
<feature type="coiled-coil region" evidence="1">
    <location>
        <begin position="73"/>
        <end position="107"/>
    </location>
</feature>
<dbReference type="EMBL" id="ATBP01001619">
    <property type="protein sequence ID" value="ETR66993.1"/>
    <property type="molecule type" value="Genomic_DNA"/>
</dbReference>
<dbReference type="AlphaFoldDB" id="A0A1V1NWQ5"/>